<protein>
    <submittedName>
        <fullName evidence="1">Uncharacterized protein</fullName>
    </submittedName>
</protein>
<dbReference type="EMBL" id="CM055103">
    <property type="protein sequence ID" value="KAJ7536282.1"/>
    <property type="molecule type" value="Genomic_DNA"/>
</dbReference>
<dbReference type="Proteomes" id="UP001162992">
    <property type="component" value="Chromosome 12"/>
</dbReference>
<proteinExistence type="predicted"/>
<name>A0ACC2C3Q7_DIPCM</name>
<gene>
    <name evidence="1" type="ORF">O6H91_12G063200</name>
</gene>
<keyword evidence="2" id="KW-1185">Reference proteome</keyword>
<accession>A0ACC2C3Q7</accession>
<organism evidence="1 2">
    <name type="scientific">Diphasiastrum complanatum</name>
    <name type="common">Issler's clubmoss</name>
    <name type="synonym">Lycopodium complanatum</name>
    <dbReference type="NCBI Taxonomy" id="34168"/>
    <lineage>
        <taxon>Eukaryota</taxon>
        <taxon>Viridiplantae</taxon>
        <taxon>Streptophyta</taxon>
        <taxon>Embryophyta</taxon>
        <taxon>Tracheophyta</taxon>
        <taxon>Lycopodiopsida</taxon>
        <taxon>Lycopodiales</taxon>
        <taxon>Lycopodiaceae</taxon>
        <taxon>Lycopodioideae</taxon>
        <taxon>Diphasiastrum</taxon>
    </lineage>
</organism>
<evidence type="ECO:0000313" key="1">
    <source>
        <dbReference type="EMBL" id="KAJ7536282.1"/>
    </source>
</evidence>
<sequence>MAHVIGQLLAGSNRLEAMALECYQRAWEVLEQMLIFAMFVRLWVVVSIAKALSVFLPHQTSSSVMTSMLDILSNPFPGEEKACKKGAGFGPSGSKTNRLLLDSAPNNGIGRALSQTLELVNDTPASSRKYGFVRGVADKLLFENIANGSEALVEVNRLALKVGFSRTLCLLVQFLDRRRGQLQTEALSWPWRILKGHSQGGTTFPLPSVPFLGSIWNVLSVLFQLSPESRPVAVSSNSLIIEDEEVAEKLVQELLWMAERLKECSAIEDAIIQWSAAASLASLSRHASPRVQHYLMKISIFLLQGMTWATFTAPEDVSLHLLLLWLPLLCTPMSGIDGNNFTASQRLEAEILLAQIIVRLPKMYQESILAVWVREFTESSSDWPNLQNCYDSWCHEIRLSKYGTCDNGK</sequence>
<reference evidence="2" key="1">
    <citation type="journal article" date="2024" name="Proc. Natl. Acad. Sci. U.S.A.">
        <title>Extraordinary preservation of gene collinearity over three hundred million years revealed in homosporous lycophytes.</title>
        <authorList>
            <person name="Li C."/>
            <person name="Wickell D."/>
            <person name="Kuo L.Y."/>
            <person name="Chen X."/>
            <person name="Nie B."/>
            <person name="Liao X."/>
            <person name="Peng D."/>
            <person name="Ji J."/>
            <person name="Jenkins J."/>
            <person name="Williams M."/>
            <person name="Shu S."/>
            <person name="Plott C."/>
            <person name="Barry K."/>
            <person name="Rajasekar S."/>
            <person name="Grimwood J."/>
            <person name="Han X."/>
            <person name="Sun S."/>
            <person name="Hou Z."/>
            <person name="He W."/>
            <person name="Dai G."/>
            <person name="Sun C."/>
            <person name="Schmutz J."/>
            <person name="Leebens-Mack J.H."/>
            <person name="Li F.W."/>
            <person name="Wang L."/>
        </authorList>
    </citation>
    <scope>NUCLEOTIDE SEQUENCE [LARGE SCALE GENOMIC DNA]</scope>
    <source>
        <strain evidence="2">cv. PW_Plant_1</strain>
    </source>
</reference>
<comment type="caution">
    <text evidence="1">The sequence shown here is derived from an EMBL/GenBank/DDBJ whole genome shotgun (WGS) entry which is preliminary data.</text>
</comment>
<evidence type="ECO:0000313" key="2">
    <source>
        <dbReference type="Proteomes" id="UP001162992"/>
    </source>
</evidence>